<evidence type="ECO:0000256" key="1">
    <source>
        <dbReference type="SAM" id="Phobius"/>
    </source>
</evidence>
<reference evidence="3" key="1">
    <citation type="journal article" date="2019" name="Int. J. Syst. Evol. Microbiol.">
        <title>The Global Catalogue of Microorganisms (GCM) 10K type strain sequencing project: providing services to taxonomists for standard genome sequencing and annotation.</title>
        <authorList>
            <consortium name="The Broad Institute Genomics Platform"/>
            <consortium name="The Broad Institute Genome Sequencing Center for Infectious Disease"/>
            <person name="Wu L."/>
            <person name="Ma J."/>
        </authorList>
    </citation>
    <scope>NUCLEOTIDE SEQUENCE [LARGE SCALE GENOMIC DNA]</scope>
    <source>
        <strain evidence="3">CCUG 73951</strain>
    </source>
</reference>
<keyword evidence="3" id="KW-1185">Reference proteome</keyword>
<feature type="transmembrane region" description="Helical" evidence="1">
    <location>
        <begin position="6"/>
        <end position="25"/>
    </location>
</feature>
<keyword evidence="1" id="KW-1133">Transmembrane helix</keyword>
<gene>
    <name evidence="2" type="ORF">ACFQMN_03775</name>
</gene>
<protein>
    <submittedName>
        <fullName evidence="2">Uncharacterized protein</fullName>
    </submittedName>
</protein>
<evidence type="ECO:0000313" key="3">
    <source>
        <dbReference type="Proteomes" id="UP001596494"/>
    </source>
</evidence>
<name>A0ABW2K1L9_9BACI</name>
<evidence type="ECO:0000313" key="2">
    <source>
        <dbReference type="EMBL" id="MFC7320002.1"/>
    </source>
</evidence>
<feature type="transmembrane region" description="Helical" evidence="1">
    <location>
        <begin position="37"/>
        <end position="56"/>
    </location>
</feature>
<organism evidence="2 3">
    <name type="scientific">Halobacillus campisalis</name>
    <dbReference type="NCBI Taxonomy" id="435909"/>
    <lineage>
        <taxon>Bacteria</taxon>
        <taxon>Bacillati</taxon>
        <taxon>Bacillota</taxon>
        <taxon>Bacilli</taxon>
        <taxon>Bacillales</taxon>
        <taxon>Bacillaceae</taxon>
        <taxon>Halobacillus</taxon>
    </lineage>
</organism>
<sequence length="61" mass="7151">MSDKKLLFVFGWAYIVSTLLYFLLYSGKYTQDEMFSGVVFAVLAAPIYFLCVFLYYKNQSH</sequence>
<accession>A0ABW2K1L9</accession>
<proteinExistence type="predicted"/>
<keyword evidence="1" id="KW-0472">Membrane</keyword>
<comment type="caution">
    <text evidence="2">The sequence shown here is derived from an EMBL/GenBank/DDBJ whole genome shotgun (WGS) entry which is preliminary data.</text>
</comment>
<dbReference type="Proteomes" id="UP001596494">
    <property type="component" value="Unassembled WGS sequence"/>
</dbReference>
<keyword evidence="1" id="KW-0812">Transmembrane</keyword>
<dbReference type="EMBL" id="JBHTBY010000002">
    <property type="protein sequence ID" value="MFC7320002.1"/>
    <property type="molecule type" value="Genomic_DNA"/>
</dbReference>